<dbReference type="CDD" id="cd02511">
    <property type="entry name" value="Beta4Glucosyltransferase"/>
    <property type="match status" value="1"/>
</dbReference>
<keyword evidence="2" id="KW-0808">Transferase</keyword>
<feature type="domain" description="Glycosyltransferase 2-like" evidence="1">
    <location>
        <begin position="10"/>
        <end position="109"/>
    </location>
</feature>
<evidence type="ECO:0000313" key="3">
    <source>
        <dbReference type="Proteomes" id="UP000198970"/>
    </source>
</evidence>
<dbReference type="SUPFAM" id="SSF48452">
    <property type="entry name" value="TPR-like"/>
    <property type="match status" value="1"/>
</dbReference>
<dbReference type="InterPro" id="IPR011990">
    <property type="entry name" value="TPR-like_helical_dom_sf"/>
</dbReference>
<keyword evidence="3" id="KW-1185">Reference proteome</keyword>
<dbReference type="RefSeq" id="WP_100042870.1">
    <property type="nucleotide sequence ID" value="NZ_LT630003.1"/>
</dbReference>
<dbReference type="SUPFAM" id="SSF53448">
    <property type="entry name" value="Nucleotide-diphospho-sugar transferases"/>
    <property type="match status" value="1"/>
</dbReference>
<protein>
    <submittedName>
        <fullName evidence="2">Glycosyl transferase family 2</fullName>
    </submittedName>
</protein>
<gene>
    <name evidence="2" type="ORF">SAMN02745906_3205</name>
</gene>
<dbReference type="PANTHER" id="PTHR43630:SF2">
    <property type="entry name" value="GLYCOSYLTRANSFERASE"/>
    <property type="match status" value="1"/>
</dbReference>
<dbReference type="EMBL" id="LT630003">
    <property type="protein sequence ID" value="SET93929.1"/>
    <property type="molecule type" value="Genomic_DNA"/>
</dbReference>
<dbReference type="PANTHER" id="PTHR43630">
    <property type="entry name" value="POLY-BETA-1,6-N-ACETYL-D-GLUCOSAMINE SYNTHASE"/>
    <property type="match status" value="1"/>
</dbReference>
<dbReference type="InterPro" id="IPR001173">
    <property type="entry name" value="Glyco_trans_2-like"/>
</dbReference>
<dbReference type="InterPro" id="IPR029044">
    <property type="entry name" value="Nucleotide-diphossugar_trans"/>
</dbReference>
<sequence length="443" mass="50592">MKSVTRLSQCMIVKNEEKNIRRALSWGKDIVWEQIVVDTGSSDNTVEIAKEMGAKVFHYSWNDDFSAAKNFALEQAKGNWIAFLDADEYFSDGEAKKILPLLRKLDKDLSPALRAVALNCTMANLNDSGGVINIFPQCRIFRNIPELRYKNRIHESLSLSADIKLTILDATEDLTISHTGYAESVYEETGKIDRNISLLKRELEENPLNGDTWSYLADSLYVVNRFNEAEEACLKAIEREESSFGKDRKRGDFTKLIKIKYRKNSGQEEDIIAIYQEAKDFAGSSPDLEYWTGLWFYQRGEMQKAKRYLEQALNLLDQYKGDGKVAMVGVLAEVYQMLFGICKMYGTPSDVIRYGVLSLRMNPYLFTVLMDMLLLLKQEPGEEETADATFGFLSKLYDLSSFKNKVFLIKVSEKVPYPALEKQVYAMLSEVERESLSKVGDIF</sequence>
<organism evidence="2 3">
    <name type="scientific">Lacrimispora sphenoides JCM 1415</name>
    <dbReference type="NCBI Taxonomy" id="1297793"/>
    <lineage>
        <taxon>Bacteria</taxon>
        <taxon>Bacillati</taxon>
        <taxon>Bacillota</taxon>
        <taxon>Clostridia</taxon>
        <taxon>Lachnospirales</taxon>
        <taxon>Lachnospiraceae</taxon>
        <taxon>Lacrimispora</taxon>
    </lineage>
</organism>
<evidence type="ECO:0000259" key="1">
    <source>
        <dbReference type="Pfam" id="PF00535"/>
    </source>
</evidence>
<dbReference type="Proteomes" id="UP000198970">
    <property type="component" value="Chromosome I"/>
</dbReference>
<name>A0ABY1CCV6_9FIRM</name>
<evidence type="ECO:0000313" key="2">
    <source>
        <dbReference type="EMBL" id="SET93929.1"/>
    </source>
</evidence>
<dbReference type="Gene3D" id="3.90.550.10">
    <property type="entry name" value="Spore Coat Polysaccharide Biosynthesis Protein SpsA, Chain A"/>
    <property type="match status" value="1"/>
</dbReference>
<reference evidence="2 3" key="1">
    <citation type="submission" date="2016-10" db="EMBL/GenBank/DDBJ databases">
        <authorList>
            <person name="Varghese N."/>
            <person name="Submissions S."/>
        </authorList>
    </citation>
    <scope>NUCLEOTIDE SEQUENCE [LARGE SCALE GENOMIC DNA]</scope>
    <source>
        <strain evidence="2 3">ATCC 19403</strain>
    </source>
</reference>
<dbReference type="Pfam" id="PF00535">
    <property type="entry name" value="Glycos_transf_2"/>
    <property type="match status" value="1"/>
</dbReference>
<dbReference type="GO" id="GO:0016740">
    <property type="term" value="F:transferase activity"/>
    <property type="evidence" value="ECO:0007669"/>
    <property type="project" value="UniProtKB-KW"/>
</dbReference>
<proteinExistence type="predicted"/>
<accession>A0ABY1CCV6</accession>
<dbReference type="Gene3D" id="1.25.40.10">
    <property type="entry name" value="Tetratricopeptide repeat domain"/>
    <property type="match status" value="1"/>
</dbReference>